<dbReference type="GO" id="GO:0015276">
    <property type="term" value="F:ligand-gated monoatomic ion channel activity"/>
    <property type="evidence" value="ECO:0007669"/>
    <property type="project" value="InterPro"/>
</dbReference>
<evidence type="ECO:0000259" key="13">
    <source>
        <dbReference type="SMART" id="SM00918"/>
    </source>
</evidence>
<evidence type="ECO:0000256" key="10">
    <source>
        <dbReference type="ARBA" id="ARBA00023286"/>
    </source>
</evidence>
<evidence type="ECO:0000256" key="8">
    <source>
        <dbReference type="ARBA" id="ARBA00023170"/>
    </source>
</evidence>
<dbReference type="GO" id="GO:0005886">
    <property type="term" value="C:plasma membrane"/>
    <property type="evidence" value="ECO:0007669"/>
    <property type="project" value="UniProtKB-SubCell"/>
</dbReference>
<dbReference type="InterPro" id="IPR052192">
    <property type="entry name" value="Insect_Ionotropic_Sensory_Rcpt"/>
</dbReference>
<evidence type="ECO:0000256" key="11">
    <source>
        <dbReference type="ARBA" id="ARBA00023303"/>
    </source>
</evidence>
<feature type="transmembrane region" description="Helical" evidence="12">
    <location>
        <begin position="129"/>
        <end position="147"/>
    </location>
</feature>
<dbReference type="Gene3D" id="3.40.190.10">
    <property type="entry name" value="Periplasmic binding protein-like II"/>
    <property type="match status" value="1"/>
</dbReference>
<evidence type="ECO:0000256" key="6">
    <source>
        <dbReference type="ARBA" id="ARBA00023065"/>
    </source>
</evidence>
<feature type="transmembrane region" description="Helical" evidence="12">
    <location>
        <begin position="184"/>
        <end position="210"/>
    </location>
</feature>
<keyword evidence="8" id="KW-0675">Receptor</keyword>
<reference evidence="14" key="2">
    <citation type="journal article" date="2021" name="World Allergy Organ. J.">
        <title>Chromosome-level assembly of Dermatophagoides farinae genome and transcriptome reveals two novel allergens Der f 37 and Der f 39.</title>
        <authorList>
            <person name="Chen J."/>
            <person name="Cai Z."/>
            <person name="Fan D."/>
            <person name="Hu J."/>
            <person name="Hou Y."/>
            <person name="He Y."/>
            <person name="Zhang Z."/>
            <person name="Zhao Z."/>
            <person name="Gao P."/>
            <person name="Hu W."/>
            <person name="Sun J."/>
            <person name="Li J."/>
            <person name="Ji K."/>
        </authorList>
    </citation>
    <scope>NUCLEOTIDE SEQUENCE</scope>
    <source>
        <strain evidence="14">JKM2019</strain>
    </source>
</reference>
<dbReference type="AlphaFoldDB" id="A0A9D4P071"/>
<dbReference type="PANTHER" id="PTHR42643">
    <property type="entry name" value="IONOTROPIC RECEPTOR 20A-RELATED"/>
    <property type="match status" value="1"/>
</dbReference>
<evidence type="ECO:0000256" key="4">
    <source>
        <dbReference type="ARBA" id="ARBA00022692"/>
    </source>
</evidence>
<dbReference type="SUPFAM" id="SSF53850">
    <property type="entry name" value="Periplasmic binding protein-like II"/>
    <property type="match status" value="2"/>
</dbReference>
<dbReference type="SMART" id="SM00918">
    <property type="entry name" value="Lig_chan-Glu_bd"/>
    <property type="match status" value="1"/>
</dbReference>
<protein>
    <recommendedName>
        <fullName evidence="13">Ionotropic glutamate receptor L-glutamate and glycine-binding domain-containing protein</fullName>
    </recommendedName>
</protein>
<sequence length="784" mass="90940">MKLNLQNKTFTIGINANPPFTMFLSSSLKLTRGSEAHFIETLSSYFNFSFRLVNCKLSWGKKYPNGSWDGMIGLLTDKKIDMGLGGTLVDYDRWKAVSFLYPQTATSITFVTAAPSLTLSSHNLIFRPFPLFVWLSFLITLFVCYIFDHIQRKYNQNKINIFWISLVQLFHQDSFRRMTFPRHISIYIILWNFASFILTIAYAGCLYSMIAAPSYSKTIDTVNQLYTEIKSGHIIITSFNSSQYANFYKDWLGDVSIDYWKPIHFTFDGFQMVNNSAHTGLPHVHIGLRETLQFGVADFGEKFLYLPQQPESSLFTEIISIPVRPGFLYYDMFNRAQIRLFTNGLMHLWTNRCYDIFRNRLIVNKIKSAYEPKAFTIHQLNSFFMNFNKIIAIHSGQIIVTSMNEHRYIEYFQDWIGNSTNEIDDIWKTVPYTSTAIKVIRDSFINKTKNDKMKLNLQNKTFTIGINGNPPFSMFSTSSLKLTLGSEAFLLRRLVRISISHIDWSTVDYHGKIDIGIGGTLVDFDRWKAVSFLYPQTTTSITFVTAAPSRILSSHNLIFQPFPLFVWLSFLITLFVCYVFDHVQRKFNQNKINLFWISLVQLFHQDSFHRMNVPRHISIYIILWNFGSFILTIAYAGCLYSMIAVPSYSKTIDTANQLYTEIKSGRIIITSFNSSQYNFSVKDWLGDVFIEYWKPVNLTRDGFKLIKNSRLPHAHIGLRGTLRYGVSNFGEKYLYLSQRPESSLFTEIIGIPVRPGFLYYDIFNRAQIRLFTNGLMNLWANGLL</sequence>
<evidence type="ECO:0000256" key="5">
    <source>
        <dbReference type="ARBA" id="ARBA00022989"/>
    </source>
</evidence>
<dbReference type="EMBL" id="SDOV01000005">
    <property type="protein sequence ID" value="KAH7640640.1"/>
    <property type="molecule type" value="Genomic_DNA"/>
</dbReference>
<feature type="transmembrane region" description="Helical" evidence="12">
    <location>
        <begin position="99"/>
        <end position="117"/>
    </location>
</feature>
<name>A0A9D4P071_DERFA</name>
<dbReference type="PANTHER" id="PTHR42643:SF30">
    <property type="entry name" value="IONOTROPIC RECEPTOR 40A-RELATED"/>
    <property type="match status" value="1"/>
</dbReference>
<comment type="subcellular location">
    <subcellularLocation>
        <location evidence="1">Cell membrane</location>
        <topology evidence="1">Multi-pass membrane protein</topology>
    </subcellularLocation>
</comment>
<feature type="domain" description="Ionotropic glutamate receptor L-glutamate and glycine-binding" evidence="13">
    <location>
        <begin position="19"/>
        <end position="77"/>
    </location>
</feature>
<comment type="caution">
    <text evidence="14">The sequence shown here is derived from an EMBL/GenBank/DDBJ whole genome shotgun (WGS) entry which is preliminary data.</text>
</comment>
<keyword evidence="9" id="KW-0325">Glycoprotein</keyword>
<evidence type="ECO:0000256" key="1">
    <source>
        <dbReference type="ARBA" id="ARBA00004651"/>
    </source>
</evidence>
<dbReference type="Pfam" id="PF10613">
    <property type="entry name" value="Lig_chan-Glu_bd"/>
    <property type="match status" value="1"/>
</dbReference>
<proteinExistence type="predicted"/>
<evidence type="ECO:0000313" key="14">
    <source>
        <dbReference type="EMBL" id="KAH7640640.1"/>
    </source>
</evidence>
<evidence type="ECO:0000256" key="9">
    <source>
        <dbReference type="ARBA" id="ARBA00023180"/>
    </source>
</evidence>
<evidence type="ECO:0000256" key="3">
    <source>
        <dbReference type="ARBA" id="ARBA00022475"/>
    </source>
</evidence>
<keyword evidence="10" id="KW-1071">Ligand-gated ion channel</keyword>
<evidence type="ECO:0000256" key="7">
    <source>
        <dbReference type="ARBA" id="ARBA00023136"/>
    </source>
</evidence>
<evidence type="ECO:0000256" key="2">
    <source>
        <dbReference type="ARBA" id="ARBA00022448"/>
    </source>
</evidence>
<gene>
    <name evidence="14" type="ORF">HUG17_8109</name>
</gene>
<reference evidence="14" key="1">
    <citation type="submission" date="2020-06" db="EMBL/GenBank/DDBJ databases">
        <authorList>
            <person name="Ji K."/>
            <person name="Li J."/>
        </authorList>
    </citation>
    <scope>NUCLEOTIDE SEQUENCE</scope>
    <source>
        <strain evidence="14">JKM2019</strain>
        <tissue evidence="14">Whole body</tissue>
    </source>
</reference>
<keyword evidence="5 12" id="KW-1133">Transmembrane helix</keyword>
<evidence type="ECO:0000256" key="12">
    <source>
        <dbReference type="SAM" id="Phobius"/>
    </source>
</evidence>
<keyword evidence="3" id="KW-1003">Cell membrane</keyword>
<keyword evidence="6" id="KW-0406">Ion transport</keyword>
<keyword evidence="11" id="KW-0407">Ion channel</keyword>
<feature type="transmembrane region" description="Helical" evidence="12">
    <location>
        <begin position="617"/>
        <end position="643"/>
    </location>
</feature>
<keyword evidence="7 12" id="KW-0472">Membrane</keyword>
<keyword evidence="2" id="KW-0813">Transport</keyword>
<dbReference type="InterPro" id="IPR019594">
    <property type="entry name" value="Glu/Gly-bd"/>
</dbReference>
<organism evidence="14">
    <name type="scientific">Dermatophagoides farinae</name>
    <name type="common">American house dust mite</name>
    <dbReference type="NCBI Taxonomy" id="6954"/>
    <lineage>
        <taxon>Eukaryota</taxon>
        <taxon>Metazoa</taxon>
        <taxon>Ecdysozoa</taxon>
        <taxon>Arthropoda</taxon>
        <taxon>Chelicerata</taxon>
        <taxon>Arachnida</taxon>
        <taxon>Acari</taxon>
        <taxon>Acariformes</taxon>
        <taxon>Sarcoptiformes</taxon>
        <taxon>Astigmata</taxon>
        <taxon>Psoroptidia</taxon>
        <taxon>Analgoidea</taxon>
        <taxon>Pyroglyphidae</taxon>
        <taxon>Dermatophagoidinae</taxon>
        <taxon>Dermatophagoides</taxon>
    </lineage>
</organism>
<feature type="transmembrane region" description="Helical" evidence="12">
    <location>
        <begin position="562"/>
        <end position="580"/>
    </location>
</feature>
<accession>A0A9D4P071</accession>
<dbReference type="Proteomes" id="UP000828236">
    <property type="component" value="Unassembled WGS sequence"/>
</dbReference>
<keyword evidence="4 12" id="KW-0812">Transmembrane</keyword>